<feature type="compositionally biased region" description="Low complexity" evidence="2">
    <location>
        <begin position="646"/>
        <end position="658"/>
    </location>
</feature>
<gene>
    <name evidence="5" type="ORF">Thiowin_02273</name>
</gene>
<feature type="region of interest" description="Disordered" evidence="2">
    <location>
        <begin position="621"/>
        <end position="666"/>
    </location>
</feature>
<keyword evidence="6" id="KW-1185">Reference proteome</keyword>
<proteinExistence type="predicted"/>
<dbReference type="PROSITE" id="PS50885">
    <property type="entry name" value="HAMP"/>
    <property type="match status" value="1"/>
</dbReference>
<feature type="compositionally biased region" description="Polar residues" evidence="2">
    <location>
        <begin position="1"/>
        <end position="13"/>
    </location>
</feature>
<dbReference type="InterPro" id="IPR003660">
    <property type="entry name" value="HAMP_dom"/>
</dbReference>
<feature type="region of interest" description="Disordered" evidence="2">
    <location>
        <begin position="1"/>
        <end position="32"/>
    </location>
</feature>
<feature type="transmembrane region" description="Helical" evidence="3">
    <location>
        <begin position="50"/>
        <end position="71"/>
    </location>
</feature>
<dbReference type="SUPFAM" id="SSF81606">
    <property type="entry name" value="PP2C-like"/>
    <property type="match status" value="1"/>
</dbReference>
<organism evidence="5 6">
    <name type="scientific">Thiorhodovibrio winogradskyi</name>
    <dbReference type="NCBI Taxonomy" id="77007"/>
    <lineage>
        <taxon>Bacteria</taxon>
        <taxon>Pseudomonadati</taxon>
        <taxon>Pseudomonadota</taxon>
        <taxon>Gammaproteobacteria</taxon>
        <taxon>Chromatiales</taxon>
        <taxon>Chromatiaceae</taxon>
        <taxon>Thiorhodovibrio</taxon>
    </lineage>
</organism>
<feature type="compositionally biased region" description="Low complexity" evidence="2">
    <location>
        <begin position="23"/>
        <end position="32"/>
    </location>
</feature>
<dbReference type="RefSeq" id="WP_328987794.1">
    <property type="nucleotide sequence ID" value="NZ_CP121472.1"/>
</dbReference>
<evidence type="ECO:0000259" key="4">
    <source>
        <dbReference type="PROSITE" id="PS50885"/>
    </source>
</evidence>
<dbReference type="InterPro" id="IPR052016">
    <property type="entry name" value="Bact_Sigma-Reg"/>
</dbReference>
<protein>
    <submittedName>
        <fullName evidence="5">Stage II sporulation protein E (SpoIIE)</fullName>
    </submittedName>
</protein>
<keyword evidence="1" id="KW-0378">Hydrolase</keyword>
<name>A0ABZ0SB23_9GAMM</name>
<dbReference type="PANTHER" id="PTHR43156:SF9">
    <property type="entry name" value="HAMP DOMAIN-CONTAINING PROTEIN"/>
    <property type="match status" value="1"/>
</dbReference>
<accession>A0ABZ0SB23</accession>
<dbReference type="InterPro" id="IPR036457">
    <property type="entry name" value="PPM-type-like_dom_sf"/>
</dbReference>
<feature type="domain" description="HAMP" evidence="4">
    <location>
        <begin position="233"/>
        <end position="289"/>
    </location>
</feature>
<dbReference type="SMART" id="SM00331">
    <property type="entry name" value="PP2C_SIG"/>
    <property type="match status" value="1"/>
</dbReference>
<dbReference type="Pfam" id="PF07228">
    <property type="entry name" value="SpoIIE"/>
    <property type="match status" value="1"/>
</dbReference>
<evidence type="ECO:0000313" key="5">
    <source>
        <dbReference type="EMBL" id="WPL17277.1"/>
    </source>
</evidence>
<sequence length="666" mass="73400">MTTPTKPLPQSQEQDPRPSLIESQSSNQRQNQTRLRARVSYWRGLTFKQAAITLMAVSLLSFSAGALQLYLQWRDLRVDLRAEIDRVLALVRGSATEAAYQMHPELARQLIDGLSALPALASAELRDNFGSILAEIQLAPASPPSALATTLAPAFADVIHYRLVLHDTDSMTNSEQGSQPDSQQISDTLGTLSLRLSPDILADRFLAQASTNLLVTTVQILLVSALVVALFYWMITRPILRLSDTITAVDPAAPGHWRPPRLRGHAGDELGMLNQRIADLLAAFQRGLHQRDTAERDLRALTEELEDRVRRRTTELQRVLGDLNQQKTALEHAFRELDSTHAKLTETNAQVLASIDYARRIQNAILPAPERIAPRDAEILVHWEPLQAVGGDWYWFESLPGQQSNQQTDQKGHWTAGQQGGQQLILLADCTGHGVPGALMTLVVASALERILHEQKVYDPVNILHALDHLVRQRLRQDHEHTQADDGLEAAVLCLDPDGIHASFASAGIALIRLGMDDQARVYRGAHAQLGYASLPPPGQIERHGFSLAPGDLCLLLSDGMTDQMGGEPTRLLGRRRFIELLKQSRQPKLADWIQALVQSLAAYRGHQARRDDMTLIAVRKTLEPANPADKRRPGSSGKSSKHPQARAVAMSVAAGARLGRRAHPG</sequence>
<evidence type="ECO:0000313" key="6">
    <source>
        <dbReference type="Proteomes" id="UP001432180"/>
    </source>
</evidence>
<evidence type="ECO:0000256" key="2">
    <source>
        <dbReference type="SAM" id="MobiDB-lite"/>
    </source>
</evidence>
<evidence type="ECO:0000256" key="3">
    <source>
        <dbReference type="SAM" id="Phobius"/>
    </source>
</evidence>
<dbReference type="PANTHER" id="PTHR43156">
    <property type="entry name" value="STAGE II SPORULATION PROTEIN E-RELATED"/>
    <property type="match status" value="1"/>
</dbReference>
<keyword evidence="3" id="KW-0472">Membrane</keyword>
<dbReference type="InterPro" id="IPR001932">
    <property type="entry name" value="PPM-type_phosphatase-like_dom"/>
</dbReference>
<dbReference type="Gene3D" id="3.60.40.10">
    <property type="entry name" value="PPM-type phosphatase domain"/>
    <property type="match status" value="1"/>
</dbReference>
<feature type="transmembrane region" description="Helical" evidence="3">
    <location>
        <begin position="213"/>
        <end position="235"/>
    </location>
</feature>
<dbReference type="Proteomes" id="UP001432180">
    <property type="component" value="Chromosome"/>
</dbReference>
<keyword evidence="3" id="KW-1133">Transmembrane helix</keyword>
<evidence type="ECO:0000256" key="1">
    <source>
        <dbReference type="ARBA" id="ARBA00022801"/>
    </source>
</evidence>
<dbReference type="EMBL" id="CP121472">
    <property type="protein sequence ID" value="WPL17277.1"/>
    <property type="molecule type" value="Genomic_DNA"/>
</dbReference>
<reference evidence="5 6" key="1">
    <citation type="journal article" date="2023" name="Microorganisms">
        <title>Thiorhodovibrio frisius and Trv. litoralis spp. nov., Two Novel Members from a Clade of Fastidious Purple Sulfur Bacteria That Exhibit Unique Red-Shifted Light-Harvesting Capabilities.</title>
        <authorList>
            <person name="Methner A."/>
            <person name="Kuzyk S.B."/>
            <person name="Petersen J."/>
            <person name="Bauer S."/>
            <person name="Brinkmann H."/>
            <person name="Sichau K."/>
            <person name="Wanner G."/>
            <person name="Wolf J."/>
            <person name="Neumann-Schaal M."/>
            <person name="Henke P."/>
            <person name="Tank M."/>
            <person name="Sproer C."/>
            <person name="Bunk B."/>
            <person name="Overmann J."/>
        </authorList>
    </citation>
    <scope>NUCLEOTIDE SEQUENCE [LARGE SCALE GENOMIC DNA]</scope>
    <source>
        <strain evidence="5 6">DSM 6702</strain>
    </source>
</reference>
<keyword evidence="3" id="KW-0812">Transmembrane</keyword>